<dbReference type="PANTHER" id="PTHR22950">
    <property type="entry name" value="AMINO ACID TRANSPORTER"/>
    <property type="match status" value="1"/>
</dbReference>
<feature type="transmembrane region" description="Helical" evidence="7">
    <location>
        <begin position="298"/>
        <end position="322"/>
    </location>
</feature>
<evidence type="ECO:0000256" key="1">
    <source>
        <dbReference type="ARBA" id="ARBA00004141"/>
    </source>
</evidence>
<feature type="domain" description="Amino acid transporter transmembrane" evidence="8">
    <location>
        <begin position="36"/>
        <end position="413"/>
    </location>
</feature>
<evidence type="ECO:0000256" key="5">
    <source>
        <dbReference type="ARBA" id="ARBA00022989"/>
    </source>
</evidence>
<keyword evidence="10" id="KW-1185">Reference proteome</keyword>
<organism evidence="9 10">
    <name type="scientific">Psophocarpus tetragonolobus</name>
    <name type="common">Winged bean</name>
    <name type="synonym">Dolichos tetragonolobus</name>
    <dbReference type="NCBI Taxonomy" id="3891"/>
    <lineage>
        <taxon>Eukaryota</taxon>
        <taxon>Viridiplantae</taxon>
        <taxon>Streptophyta</taxon>
        <taxon>Embryophyta</taxon>
        <taxon>Tracheophyta</taxon>
        <taxon>Spermatophyta</taxon>
        <taxon>Magnoliopsida</taxon>
        <taxon>eudicotyledons</taxon>
        <taxon>Gunneridae</taxon>
        <taxon>Pentapetalae</taxon>
        <taxon>rosids</taxon>
        <taxon>fabids</taxon>
        <taxon>Fabales</taxon>
        <taxon>Fabaceae</taxon>
        <taxon>Papilionoideae</taxon>
        <taxon>50 kb inversion clade</taxon>
        <taxon>NPAAA clade</taxon>
        <taxon>indigoferoid/millettioid clade</taxon>
        <taxon>Phaseoleae</taxon>
        <taxon>Psophocarpus</taxon>
    </lineage>
</organism>
<evidence type="ECO:0000313" key="9">
    <source>
        <dbReference type="EMBL" id="KAK7394495.1"/>
    </source>
</evidence>
<feature type="transmembrane region" description="Helical" evidence="7">
    <location>
        <begin position="254"/>
        <end position="278"/>
    </location>
</feature>
<feature type="transmembrane region" description="Helical" evidence="7">
    <location>
        <begin position="396"/>
        <end position="417"/>
    </location>
</feature>
<dbReference type="AlphaFoldDB" id="A0AAN9SFQ0"/>
<reference evidence="9 10" key="1">
    <citation type="submission" date="2024-01" db="EMBL/GenBank/DDBJ databases">
        <title>The genomes of 5 underutilized Papilionoideae crops provide insights into root nodulation and disease resistanc.</title>
        <authorList>
            <person name="Jiang F."/>
        </authorList>
    </citation>
    <scope>NUCLEOTIDE SEQUENCE [LARGE SCALE GENOMIC DNA]</scope>
    <source>
        <strain evidence="9">DUOXIRENSHENG_FW03</strain>
        <tissue evidence="9">Leaves</tissue>
    </source>
</reference>
<evidence type="ECO:0000256" key="2">
    <source>
        <dbReference type="ARBA" id="ARBA00022448"/>
    </source>
</evidence>
<dbReference type="Proteomes" id="UP001386955">
    <property type="component" value="Unassembled WGS sequence"/>
</dbReference>
<keyword evidence="4" id="KW-0029">Amino-acid transport</keyword>
<evidence type="ECO:0000256" key="6">
    <source>
        <dbReference type="ARBA" id="ARBA00023136"/>
    </source>
</evidence>
<feature type="transmembrane region" description="Helical" evidence="7">
    <location>
        <begin position="220"/>
        <end position="242"/>
    </location>
</feature>
<evidence type="ECO:0000313" key="10">
    <source>
        <dbReference type="Proteomes" id="UP001386955"/>
    </source>
</evidence>
<dbReference type="PANTHER" id="PTHR22950:SF705">
    <property type="entry name" value="AMINO ACID TRANSPORTER AVT1I-LIKE"/>
    <property type="match status" value="1"/>
</dbReference>
<comment type="subcellular location">
    <subcellularLocation>
        <location evidence="1">Membrane</location>
        <topology evidence="1">Multi-pass membrane protein</topology>
    </subcellularLocation>
</comment>
<dbReference type="GO" id="GO:0015179">
    <property type="term" value="F:L-amino acid transmembrane transporter activity"/>
    <property type="evidence" value="ECO:0007669"/>
    <property type="project" value="TreeGrafter"/>
</dbReference>
<keyword evidence="3 7" id="KW-0812">Transmembrane</keyword>
<feature type="transmembrane region" description="Helical" evidence="7">
    <location>
        <begin position="363"/>
        <end position="384"/>
    </location>
</feature>
<evidence type="ECO:0000256" key="7">
    <source>
        <dbReference type="SAM" id="Phobius"/>
    </source>
</evidence>
<dbReference type="Pfam" id="PF01490">
    <property type="entry name" value="Aa_trans"/>
    <property type="match status" value="1"/>
</dbReference>
<evidence type="ECO:0000259" key="8">
    <source>
        <dbReference type="Pfam" id="PF01490"/>
    </source>
</evidence>
<protein>
    <recommendedName>
        <fullName evidence="8">Amino acid transporter transmembrane domain-containing protein</fullName>
    </recommendedName>
</protein>
<keyword evidence="6 7" id="KW-0472">Membrane</keyword>
<keyword evidence="5 7" id="KW-1133">Transmembrane helix</keyword>
<dbReference type="EMBL" id="JAYMYS010000004">
    <property type="protein sequence ID" value="KAK7394495.1"/>
    <property type="molecule type" value="Genomic_DNA"/>
</dbReference>
<feature type="transmembrane region" description="Helical" evidence="7">
    <location>
        <begin position="65"/>
        <end position="86"/>
    </location>
</feature>
<evidence type="ECO:0000256" key="3">
    <source>
        <dbReference type="ARBA" id="ARBA00022692"/>
    </source>
</evidence>
<proteinExistence type="predicted"/>
<comment type="caution">
    <text evidence="9">The sequence shown here is derived from an EMBL/GenBank/DDBJ whole genome shotgun (WGS) entry which is preliminary data.</text>
</comment>
<feature type="transmembrane region" description="Helical" evidence="7">
    <location>
        <begin position="153"/>
        <end position="172"/>
    </location>
</feature>
<evidence type="ECO:0000256" key="4">
    <source>
        <dbReference type="ARBA" id="ARBA00022970"/>
    </source>
</evidence>
<feature type="transmembrane region" description="Helical" evidence="7">
    <location>
        <begin position="334"/>
        <end position="357"/>
    </location>
</feature>
<gene>
    <name evidence="9" type="ORF">VNO78_15024</name>
</gene>
<name>A0AAN9SFQ0_PSOTE</name>
<feature type="transmembrane region" description="Helical" evidence="7">
    <location>
        <begin position="179"/>
        <end position="200"/>
    </location>
</feature>
<dbReference type="GO" id="GO:0005774">
    <property type="term" value="C:vacuolar membrane"/>
    <property type="evidence" value="ECO:0007669"/>
    <property type="project" value="TreeGrafter"/>
</dbReference>
<feature type="transmembrane region" description="Helical" evidence="7">
    <location>
        <begin position="113"/>
        <end position="133"/>
    </location>
</feature>
<accession>A0AAN9SFQ0</accession>
<keyword evidence="2" id="KW-0813">Transport</keyword>
<sequence length="424" mass="45789">MAEYLSNSSSLKVPLLPEREDDKVGHAIDDSHSNTVSSIRTCFNGLNAISGVGILSVPYALASGGWLSLGLLFGIAAVAFYTGTLIKKCMDTNSNLRTYPDIGELAFGKIGRLIISVSMYTELYLVSIGFLILEGDNLSNIFPIGELHIAGLAISEKQLFVILVALIILPTVWLDNLSLLSYVSATGVFASFVIILSITWTATFDGVGFHQKGTLVNWNGIPTAVSLYAFCYCAHPVFPTLYNSMANKHHFFNVLLVCFFLATAGYASMAIIGYLMFGAKVESQVTLNLPLNKVSSQLAVYITLMNPISKFALMATPIINALKDLLPRKYKNRGTSILISTVLVISTVIVALTIPFFGDLMSLVGAFLSVTASVMLPCLCYLKISGIYKKFGCEAVLIVAIIIAAIAMGISGTYTSLKEIIHHM</sequence>
<dbReference type="InterPro" id="IPR013057">
    <property type="entry name" value="AA_transpt_TM"/>
</dbReference>